<proteinExistence type="inferred from homology"/>
<dbReference type="FunFam" id="1.10.3730.20:FF:000001">
    <property type="entry name" value="Quaternary ammonium compound resistance transporter SugE"/>
    <property type="match status" value="1"/>
</dbReference>
<dbReference type="OrthoDB" id="9808638at2"/>
<comment type="similarity">
    <text evidence="7">Belongs to the drug/metabolite transporter (DMT) superfamily. Small multidrug resistance (SMR) (TC 2.A.7.1) family. Gdx/SugE subfamily.</text>
</comment>
<evidence type="ECO:0000313" key="12">
    <source>
        <dbReference type="Proteomes" id="UP000269708"/>
    </source>
</evidence>
<evidence type="ECO:0000256" key="7">
    <source>
        <dbReference type="ARBA" id="ARBA00038151"/>
    </source>
</evidence>
<keyword evidence="2" id="KW-0813">Transport</keyword>
<evidence type="ECO:0000256" key="9">
    <source>
        <dbReference type="RuleBase" id="RU003942"/>
    </source>
</evidence>
<dbReference type="GO" id="GO:0005886">
    <property type="term" value="C:plasma membrane"/>
    <property type="evidence" value="ECO:0007669"/>
    <property type="project" value="UniProtKB-SubCell"/>
</dbReference>
<dbReference type="InterPro" id="IPR037185">
    <property type="entry name" value="EmrE-like"/>
</dbReference>
<feature type="transmembrane region" description="Helical" evidence="10">
    <location>
        <begin position="90"/>
        <end position="109"/>
    </location>
</feature>
<keyword evidence="5 10" id="KW-1133">Transmembrane helix</keyword>
<evidence type="ECO:0000256" key="1">
    <source>
        <dbReference type="ARBA" id="ARBA00004651"/>
    </source>
</evidence>
<evidence type="ECO:0000313" key="11">
    <source>
        <dbReference type="EMBL" id="RPE79765.1"/>
    </source>
</evidence>
<evidence type="ECO:0000256" key="5">
    <source>
        <dbReference type="ARBA" id="ARBA00022989"/>
    </source>
</evidence>
<evidence type="ECO:0000256" key="4">
    <source>
        <dbReference type="ARBA" id="ARBA00022692"/>
    </source>
</evidence>
<dbReference type="InterPro" id="IPR045324">
    <property type="entry name" value="Small_multidrug_res"/>
</dbReference>
<sequence length="111" mass="11232">MPREAAWAWALLLGAGLLEVVWAIALKQSEGFTRLLPSAIGIAAAGVSFAMLTLALRWLPVGTAYAVWVGIGTVGVAVAGIAALGEAATAPRLLCLGLIVAGVVGLKLIGR</sequence>
<dbReference type="Pfam" id="PF00893">
    <property type="entry name" value="Multi_Drug_Res"/>
    <property type="match status" value="1"/>
</dbReference>
<accession>A0A3N4VE50</accession>
<dbReference type="Gene3D" id="1.10.3730.20">
    <property type="match status" value="1"/>
</dbReference>
<feature type="transmembrane region" description="Helical" evidence="10">
    <location>
        <begin position="39"/>
        <end position="58"/>
    </location>
</feature>
<comment type="caution">
    <text evidence="11">The sequence shown here is derived from an EMBL/GenBank/DDBJ whole genome shotgun (WGS) entry which is preliminary data.</text>
</comment>
<evidence type="ECO:0000256" key="8">
    <source>
        <dbReference type="ARBA" id="ARBA00039168"/>
    </source>
</evidence>
<evidence type="ECO:0000256" key="3">
    <source>
        <dbReference type="ARBA" id="ARBA00022475"/>
    </source>
</evidence>
<keyword evidence="12" id="KW-1185">Reference proteome</keyword>
<dbReference type="GO" id="GO:1990961">
    <property type="term" value="P:xenobiotic detoxification by transmembrane export across the plasma membrane"/>
    <property type="evidence" value="ECO:0007669"/>
    <property type="project" value="UniProtKB-ARBA"/>
</dbReference>
<dbReference type="RefSeq" id="WP_123769947.1">
    <property type="nucleotide sequence ID" value="NZ_RKQN01000002.1"/>
</dbReference>
<name>A0A3N4VE50_9GAMM</name>
<dbReference type="InterPro" id="IPR000390">
    <property type="entry name" value="Small_drug/metabolite_transptr"/>
</dbReference>
<keyword evidence="3" id="KW-1003">Cell membrane</keyword>
<evidence type="ECO:0000256" key="2">
    <source>
        <dbReference type="ARBA" id="ARBA00022448"/>
    </source>
</evidence>
<dbReference type="SUPFAM" id="SSF103481">
    <property type="entry name" value="Multidrug resistance efflux transporter EmrE"/>
    <property type="match status" value="1"/>
</dbReference>
<dbReference type="GO" id="GO:0022857">
    <property type="term" value="F:transmembrane transporter activity"/>
    <property type="evidence" value="ECO:0007669"/>
    <property type="project" value="InterPro"/>
</dbReference>
<dbReference type="Proteomes" id="UP000269708">
    <property type="component" value="Unassembled WGS sequence"/>
</dbReference>
<keyword evidence="6 10" id="KW-0472">Membrane</keyword>
<gene>
    <name evidence="11" type="ORF">EDC50_1591</name>
</gene>
<evidence type="ECO:0000256" key="6">
    <source>
        <dbReference type="ARBA" id="ARBA00023136"/>
    </source>
</evidence>
<feature type="transmembrane region" description="Helical" evidence="10">
    <location>
        <begin position="65"/>
        <end position="84"/>
    </location>
</feature>
<protein>
    <recommendedName>
        <fullName evidence="8">Guanidinium exporter</fullName>
    </recommendedName>
</protein>
<organism evidence="11 12">
    <name type="scientific">Vulcaniibacterium tengchongense</name>
    <dbReference type="NCBI Taxonomy" id="1273429"/>
    <lineage>
        <taxon>Bacteria</taxon>
        <taxon>Pseudomonadati</taxon>
        <taxon>Pseudomonadota</taxon>
        <taxon>Gammaproteobacteria</taxon>
        <taxon>Lysobacterales</taxon>
        <taxon>Lysobacteraceae</taxon>
        <taxon>Vulcaniibacterium</taxon>
    </lineage>
</organism>
<comment type="subcellular location">
    <subcellularLocation>
        <location evidence="1 9">Cell membrane</location>
        <topology evidence="1 9">Multi-pass membrane protein</topology>
    </subcellularLocation>
</comment>
<dbReference type="PANTHER" id="PTHR30561">
    <property type="entry name" value="SMR FAMILY PROTON-DEPENDENT DRUG EFFLUX TRANSPORTER SUGE"/>
    <property type="match status" value="1"/>
</dbReference>
<reference evidence="11 12" key="1">
    <citation type="submission" date="2018-11" db="EMBL/GenBank/DDBJ databases">
        <title>Genomic Encyclopedia of Type Strains, Phase IV (KMG-IV): sequencing the most valuable type-strain genomes for metagenomic binning, comparative biology and taxonomic classification.</title>
        <authorList>
            <person name="Goeker M."/>
        </authorList>
    </citation>
    <scope>NUCLEOTIDE SEQUENCE [LARGE SCALE GENOMIC DNA]</scope>
    <source>
        <strain evidence="11 12">DSM 25623</strain>
    </source>
</reference>
<evidence type="ECO:0000256" key="10">
    <source>
        <dbReference type="SAM" id="Phobius"/>
    </source>
</evidence>
<dbReference type="EMBL" id="RKQN01000002">
    <property type="protein sequence ID" value="RPE79765.1"/>
    <property type="molecule type" value="Genomic_DNA"/>
</dbReference>
<keyword evidence="4 9" id="KW-0812">Transmembrane</keyword>
<dbReference type="PANTHER" id="PTHR30561:SF0">
    <property type="entry name" value="GUANIDINIUM EXPORTER"/>
    <property type="match status" value="1"/>
</dbReference>
<dbReference type="AlphaFoldDB" id="A0A3N4VE50"/>